<dbReference type="Pfam" id="PF16132">
    <property type="entry name" value="DUF4843"/>
    <property type="match status" value="1"/>
</dbReference>
<dbReference type="InterPro" id="IPR032299">
    <property type="entry name" value="DUF4843"/>
</dbReference>
<evidence type="ECO:0000313" key="3">
    <source>
        <dbReference type="Proteomes" id="UP000435036"/>
    </source>
</evidence>
<accession>A0A6N8KXF7</accession>
<organism evidence="2 3">
    <name type="scientific">Sphingobacterium humi</name>
    <dbReference type="NCBI Taxonomy" id="1796905"/>
    <lineage>
        <taxon>Bacteria</taxon>
        <taxon>Pseudomonadati</taxon>
        <taxon>Bacteroidota</taxon>
        <taxon>Sphingobacteriia</taxon>
        <taxon>Sphingobacteriales</taxon>
        <taxon>Sphingobacteriaceae</taxon>
        <taxon>Sphingobacterium</taxon>
    </lineage>
</organism>
<protein>
    <submittedName>
        <fullName evidence="2">DUF4843 domain-containing protein</fullName>
    </submittedName>
</protein>
<comment type="caution">
    <text evidence="2">The sequence shown here is derived from an EMBL/GenBank/DDBJ whole genome shotgun (WGS) entry which is preliminary data.</text>
</comment>
<proteinExistence type="predicted"/>
<feature type="chain" id="PRO_5026900146" evidence="1">
    <location>
        <begin position="27"/>
        <end position="266"/>
    </location>
</feature>
<reference evidence="2 3" key="1">
    <citation type="submission" date="2019-12" db="EMBL/GenBank/DDBJ databases">
        <authorList>
            <person name="Dong K."/>
        </authorList>
    </citation>
    <scope>NUCLEOTIDE SEQUENCE [LARGE SCALE GENOMIC DNA]</scope>
    <source>
        <strain evidence="2 3">JCM 31225</strain>
    </source>
</reference>
<dbReference type="Proteomes" id="UP000435036">
    <property type="component" value="Unassembled WGS sequence"/>
</dbReference>
<sequence length="266" mass="30487">MSNCTTLKIKKMKRLLLLTISFLMLAGCKQNDLIDFNVEDAYISFALPDKSNRPKEPFLDSTYYSFATDTAIGIQSKVLAIPMHVGGVASNQARTYSVEIDPSSDYNPALVSLSEPVIRADHYADTLFLTIKRGEELLTKEMTLLLKLKENENFKVGHSYNRELKIVFSDVLVEPVWWATWQRYLGPYYKEVLQQWMQVYYFGADMSPDLYTGAPGPIYYWNNMPGSATASWYPITFMYIGVLKKYFEDHVVYPNGDASEERILLP</sequence>
<name>A0A6N8KXF7_9SPHI</name>
<evidence type="ECO:0000256" key="1">
    <source>
        <dbReference type="SAM" id="SignalP"/>
    </source>
</evidence>
<dbReference type="AlphaFoldDB" id="A0A6N8KXF7"/>
<gene>
    <name evidence="2" type="ORF">GQF63_07085</name>
</gene>
<dbReference type="EMBL" id="WSQA01000004">
    <property type="protein sequence ID" value="MVZ61776.1"/>
    <property type="molecule type" value="Genomic_DNA"/>
</dbReference>
<feature type="signal peptide" evidence="1">
    <location>
        <begin position="1"/>
        <end position="26"/>
    </location>
</feature>
<keyword evidence="1" id="KW-0732">Signal</keyword>
<evidence type="ECO:0000313" key="2">
    <source>
        <dbReference type="EMBL" id="MVZ61776.1"/>
    </source>
</evidence>
<keyword evidence="3" id="KW-1185">Reference proteome</keyword>